<evidence type="ECO:0000313" key="2">
    <source>
        <dbReference type="EMBL" id="TNN54634.1"/>
    </source>
</evidence>
<reference evidence="2 3" key="1">
    <citation type="submission" date="2019-03" db="EMBL/GenBank/DDBJ databases">
        <title>First draft genome of Liparis tanakae, snailfish: a comprehensive survey of snailfish specific genes.</title>
        <authorList>
            <person name="Kim W."/>
            <person name="Song I."/>
            <person name="Jeong J.-H."/>
            <person name="Kim D."/>
            <person name="Kim S."/>
            <person name="Ryu S."/>
            <person name="Song J.Y."/>
            <person name="Lee S.K."/>
        </authorList>
    </citation>
    <scope>NUCLEOTIDE SEQUENCE [LARGE SCALE GENOMIC DNA]</scope>
    <source>
        <tissue evidence="2">Muscle</tissue>
    </source>
</reference>
<accession>A0A4Z2GPE2</accession>
<feature type="compositionally biased region" description="Polar residues" evidence="1">
    <location>
        <begin position="114"/>
        <end position="125"/>
    </location>
</feature>
<name>A0A4Z2GPE2_9TELE</name>
<feature type="compositionally biased region" description="Basic and acidic residues" evidence="1">
    <location>
        <begin position="56"/>
        <end position="79"/>
    </location>
</feature>
<feature type="compositionally biased region" description="Polar residues" evidence="1">
    <location>
        <begin position="41"/>
        <end position="53"/>
    </location>
</feature>
<feature type="region of interest" description="Disordered" evidence="1">
    <location>
        <begin position="96"/>
        <end position="125"/>
    </location>
</feature>
<protein>
    <submittedName>
        <fullName evidence="2">Uncharacterized protein</fullName>
    </submittedName>
</protein>
<evidence type="ECO:0000313" key="3">
    <source>
        <dbReference type="Proteomes" id="UP000314294"/>
    </source>
</evidence>
<proteinExistence type="predicted"/>
<dbReference type="AlphaFoldDB" id="A0A4Z2GPE2"/>
<sequence>MRLPRLSDAALLPGLLESLSSQSGATLQSFQGWAPSLTPQKLISDGAASSRSIATEGRREEGRREERGGEERGGEERGGGGEVVISLGFHELCVTHPPRARPPRGERRNFFPAVTSSSTALPADL</sequence>
<organism evidence="2 3">
    <name type="scientific">Liparis tanakae</name>
    <name type="common">Tanaka's snailfish</name>
    <dbReference type="NCBI Taxonomy" id="230148"/>
    <lineage>
        <taxon>Eukaryota</taxon>
        <taxon>Metazoa</taxon>
        <taxon>Chordata</taxon>
        <taxon>Craniata</taxon>
        <taxon>Vertebrata</taxon>
        <taxon>Euteleostomi</taxon>
        <taxon>Actinopterygii</taxon>
        <taxon>Neopterygii</taxon>
        <taxon>Teleostei</taxon>
        <taxon>Neoteleostei</taxon>
        <taxon>Acanthomorphata</taxon>
        <taxon>Eupercaria</taxon>
        <taxon>Perciformes</taxon>
        <taxon>Cottioidei</taxon>
        <taxon>Cottales</taxon>
        <taxon>Liparidae</taxon>
        <taxon>Liparis</taxon>
    </lineage>
</organism>
<feature type="region of interest" description="Disordered" evidence="1">
    <location>
        <begin position="41"/>
        <end position="81"/>
    </location>
</feature>
<dbReference type="EMBL" id="SRLO01000478">
    <property type="protein sequence ID" value="TNN54634.1"/>
    <property type="molecule type" value="Genomic_DNA"/>
</dbReference>
<comment type="caution">
    <text evidence="2">The sequence shown here is derived from an EMBL/GenBank/DDBJ whole genome shotgun (WGS) entry which is preliminary data.</text>
</comment>
<evidence type="ECO:0000256" key="1">
    <source>
        <dbReference type="SAM" id="MobiDB-lite"/>
    </source>
</evidence>
<gene>
    <name evidence="2" type="ORF">EYF80_035115</name>
</gene>
<keyword evidence="3" id="KW-1185">Reference proteome</keyword>
<dbReference type="Proteomes" id="UP000314294">
    <property type="component" value="Unassembled WGS sequence"/>
</dbReference>